<evidence type="ECO:0000313" key="4">
    <source>
        <dbReference type="EMBL" id="GGK95493.1"/>
    </source>
</evidence>
<dbReference type="Pfam" id="PF00571">
    <property type="entry name" value="CBS"/>
    <property type="match status" value="2"/>
</dbReference>
<dbReference type="AlphaFoldDB" id="A0A917VMC7"/>
<dbReference type="PANTHER" id="PTHR43080">
    <property type="entry name" value="CBS DOMAIN-CONTAINING PROTEIN CBSX3, MITOCHONDRIAL"/>
    <property type="match status" value="1"/>
</dbReference>
<reference evidence="4" key="1">
    <citation type="journal article" date="2014" name="Int. J. Syst. Evol. Microbiol.">
        <title>Complete genome sequence of Corynebacterium casei LMG S-19264T (=DSM 44701T), isolated from a smear-ripened cheese.</title>
        <authorList>
            <consortium name="US DOE Joint Genome Institute (JGI-PGF)"/>
            <person name="Walter F."/>
            <person name="Albersmeier A."/>
            <person name="Kalinowski J."/>
            <person name="Ruckert C."/>
        </authorList>
    </citation>
    <scope>NUCLEOTIDE SEQUENCE</scope>
    <source>
        <strain evidence="4">JCM 13064</strain>
    </source>
</reference>
<dbReference type="PANTHER" id="PTHR43080:SF2">
    <property type="entry name" value="CBS DOMAIN-CONTAINING PROTEIN"/>
    <property type="match status" value="1"/>
</dbReference>
<gene>
    <name evidence="4" type="ORF">GCM10007964_42300</name>
</gene>
<dbReference type="Gene3D" id="3.10.580.10">
    <property type="entry name" value="CBS-domain"/>
    <property type="match status" value="1"/>
</dbReference>
<dbReference type="InterPro" id="IPR000644">
    <property type="entry name" value="CBS_dom"/>
</dbReference>
<keyword evidence="5" id="KW-1185">Reference proteome</keyword>
<feature type="domain" description="CBS" evidence="3">
    <location>
        <begin position="10"/>
        <end position="66"/>
    </location>
</feature>
<dbReference type="EMBL" id="BMNT01000023">
    <property type="protein sequence ID" value="GGK95493.1"/>
    <property type="molecule type" value="Genomic_DNA"/>
</dbReference>
<name>A0A917VMC7_9ACTN</name>
<evidence type="ECO:0000313" key="5">
    <source>
        <dbReference type="Proteomes" id="UP000645217"/>
    </source>
</evidence>
<feature type="domain" description="CBS" evidence="3">
    <location>
        <begin position="75"/>
        <end position="132"/>
    </location>
</feature>
<evidence type="ECO:0000256" key="1">
    <source>
        <dbReference type="ARBA" id="ARBA00023122"/>
    </source>
</evidence>
<reference evidence="4" key="2">
    <citation type="submission" date="2020-09" db="EMBL/GenBank/DDBJ databases">
        <authorList>
            <person name="Sun Q."/>
            <person name="Ohkuma M."/>
        </authorList>
    </citation>
    <scope>NUCLEOTIDE SEQUENCE</scope>
    <source>
        <strain evidence="4">JCM 13064</strain>
    </source>
</reference>
<dbReference type="InterPro" id="IPR046342">
    <property type="entry name" value="CBS_dom_sf"/>
</dbReference>
<keyword evidence="1 2" id="KW-0129">CBS domain</keyword>
<dbReference type="PROSITE" id="PS51371">
    <property type="entry name" value="CBS"/>
    <property type="match status" value="2"/>
</dbReference>
<dbReference type="Proteomes" id="UP000645217">
    <property type="component" value="Unassembled WGS sequence"/>
</dbReference>
<evidence type="ECO:0000256" key="2">
    <source>
        <dbReference type="PROSITE-ProRule" id="PRU00703"/>
    </source>
</evidence>
<accession>A0A917VMC7</accession>
<protein>
    <submittedName>
        <fullName evidence="4">Oxidoreductase</fullName>
    </submittedName>
</protein>
<evidence type="ECO:0000259" key="3">
    <source>
        <dbReference type="PROSITE" id="PS51371"/>
    </source>
</evidence>
<proteinExistence type="predicted"/>
<dbReference type="SMART" id="SM00116">
    <property type="entry name" value="CBS"/>
    <property type="match status" value="2"/>
</dbReference>
<dbReference type="InterPro" id="IPR051257">
    <property type="entry name" value="Diverse_CBS-Domain"/>
</dbReference>
<organism evidence="4 5">
    <name type="scientific">Sphaerisporangium melleum</name>
    <dbReference type="NCBI Taxonomy" id="321316"/>
    <lineage>
        <taxon>Bacteria</taxon>
        <taxon>Bacillati</taxon>
        <taxon>Actinomycetota</taxon>
        <taxon>Actinomycetes</taxon>
        <taxon>Streptosporangiales</taxon>
        <taxon>Streptosporangiaceae</taxon>
        <taxon>Sphaerisporangium</taxon>
    </lineage>
</organism>
<sequence>MMGQKVRDVMTYRPVCLPADAPVAKAARVMRDQAIGDVLVTKDEVLCGLVTDRDIVVRAVAEARDPYSTPLGALCTSDLVTARPDQDVEEVMRLMRERAVRRVPVVVDGRPVGIVSLGDMALDRYPSSPLSEISGAPPNG</sequence>
<comment type="caution">
    <text evidence="4">The sequence shown here is derived from an EMBL/GenBank/DDBJ whole genome shotgun (WGS) entry which is preliminary data.</text>
</comment>
<dbReference type="SUPFAM" id="SSF54631">
    <property type="entry name" value="CBS-domain pair"/>
    <property type="match status" value="1"/>
</dbReference>